<evidence type="ECO:0000313" key="1">
    <source>
        <dbReference type="EMBL" id="CAI5739134.1"/>
    </source>
</evidence>
<reference evidence="1" key="1">
    <citation type="submission" date="2022-12" db="EMBL/GenBank/DDBJ databases">
        <authorList>
            <person name="Webb A."/>
        </authorList>
    </citation>
    <scope>NUCLEOTIDE SEQUENCE</scope>
    <source>
        <strain evidence="1">Hp1</strain>
    </source>
</reference>
<evidence type="ECO:0000313" key="2">
    <source>
        <dbReference type="Proteomes" id="UP001162031"/>
    </source>
</evidence>
<gene>
    <name evidence="1" type="ORF">HBR001_LOCUS7718</name>
</gene>
<evidence type="ECO:0008006" key="3">
    <source>
        <dbReference type="Google" id="ProtNLM"/>
    </source>
</evidence>
<proteinExistence type="predicted"/>
<dbReference type="Proteomes" id="UP001162031">
    <property type="component" value="Unassembled WGS sequence"/>
</dbReference>
<protein>
    <recommendedName>
        <fullName evidence="3">M96 mating-specific protein family</fullName>
    </recommendedName>
</protein>
<dbReference type="PANTHER" id="PTHR35796:SF3">
    <property type="entry name" value="BHLH DOMAIN-CONTAINING PROTEIN"/>
    <property type="match status" value="1"/>
</dbReference>
<accession>A0AAV0UWX6</accession>
<sequence length="421" mass="47227">MSFALLEDDDEVFSAVLALLDESITAPEASTSSTASSAPDPVVVHCMSSPLTTRAAFDAARPVTYNSSRHRNGARELRRQEVQFLRTKVTELETQLRALQQAAQERAQVTQVQVGRNDGEVSSVLINVWKDLATRQLDQRLASEREHRRLKSAVADQKTLRQMLQRALNTRVARRVIDASLLQEKRSRRVHNVALESADQELFAELRAGVDLVYHEAATVFFQVGAGDVSSPGVFGEKTLPFDLCTTADAAWRCLAHSFHHEKCTFSFSRGNDWSELAHDTTVGESFGVEITVAEKTADFRIKQVFRRYVESDRSVIAWRSYIDPAKFRDQKIEGVRFQEKGSIEIRKLSTLQPPGTEFTRLCTWHIITPETLTSTERSPLQFVQELTNFVLGGSSSAGTVQMIENMLMEQSRSRSTSCVV</sequence>
<dbReference type="PANTHER" id="PTHR35796">
    <property type="entry name" value="HYPOTHETICAL CYTOSOLIC PROTEIN"/>
    <property type="match status" value="1"/>
</dbReference>
<organism evidence="1 2">
    <name type="scientific">Hyaloperonospora brassicae</name>
    <name type="common">Brassica downy mildew</name>
    <name type="synonym">Peronospora brassicae</name>
    <dbReference type="NCBI Taxonomy" id="162125"/>
    <lineage>
        <taxon>Eukaryota</taxon>
        <taxon>Sar</taxon>
        <taxon>Stramenopiles</taxon>
        <taxon>Oomycota</taxon>
        <taxon>Peronosporomycetes</taxon>
        <taxon>Peronosporales</taxon>
        <taxon>Peronosporaceae</taxon>
        <taxon>Hyaloperonospora</taxon>
    </lineage>
</organism>
<name>A0AAV0UWX6_HYABA</name>
<dbReference type="EMBL" id="CANTFL010001407">
    <property type="protein sequence ID" value="CAI5739134.1"/>
    <property type="molecule type" value="Genomic_DNA"/>
</dbReference>
<keyword evidence="2" id="KW-1185">Reference proteome</keyword>
<dbReference type="AlphaFoldDB" id="A0AAV0UWX6"/>
<comment type="caution">
    <text evidence="1">The sequence shown here is derived from an EMBL/GenBank/DDBJ whole genome shotgun (WGS) entry which is preliminary data.</text>
</comment>